<dbReference type="EMBL" id="RIBW01000001">
    <property type="protein sequence ID" value="RUM04230.1"/>
    <property type="molecule type" value="Genomic_DNA"/>
</dbReference>
<proteinExistence type="predicted"/>
<accession>A0A3S0T161</accession>
<sequence length="124" mass="13744">MTDNTLKPILYFKQNCPFCFKVRLFLLEAGLNEDVEIREFVSGSPAEDDVRAELGPHLAKISFPAARLEPGRYIAESDDIVAFLAAKAGREPASMPAFTNYVEGPLKLVMNLWKENIELKAAAA</sequence>
<protein>
    <submittedName>
        <fullName evidence="2">Glutathione S-transferase family protein</fullName>
    </submittedName>
</protein>
<feature type="domain" description="GST N-terminal" evidence="1">
    <location>
        <begin position="16"/>
        <end position="86"/>
    </location>
</feature>
<dbReference type="InterPro" id="IPR011767">
    <property type="entry name" value="GLR_AS"/>
</dbReference>
<dbReference type="GO" id="GO:0016740">
    <property type="term" value="F:transferase activity"/>
    <property type="evidence" value="ECO:0007669"/>
    <property type="project" value="UniProtKB-KW"/>
</dbReference>
<evidence type="ECO:0000313" key="3">
    <source>
        <dbReference type="Proteomes" id="UP000273611"/>
    </source>
</evidence>
<dbReference type="Pfam" id="PF13409">
    <property type="entry name" value="GST_N_2"/>
    <property type="match status" value="1"/>
</dbReference>
<dbReference type="AlphaFoldDB" id="A0A3S0T161"/>
<evidence type="ECO:0000259" key="1">
    <source>
        <dbReference type="Pfam" id="PF13409"/>
    </source>
</evidence>
<keyword evidence="2" id="KW-0808">Transferase</keyword>
<gene>
    <name evidence="2" type="ORF">EEQ99_01295</name>
</gene>
<dbReference type="SUPFAM" id="SSF52833">
    <property type="entry name" value="Thioredoxin-like"/>
    <property type="match status" value="1"/>
</dbReference>
<dbReference type="Proteomes" id="UP000273611">
    <property type="component" value="Unassembled WGS sequence"/>
</dbReference>
<dbReference type="InterPro" id="IPR004045">
    <property type="entry name" value="Glutathione_S-Trfase_N"/>
</dbReference>
<dbReference type="InterPro" id="IPR036249">
    <property type="entry name" value="Thioredoxin-like_sf"/>
</dbReference>
<evidence type="ECO:0000313" key="2">
    <source>
        <dbReference type="EMBL" id="RUM04230.1"/>
    </source>
</evidence>
<organism evidence="2 3">
    <name type="scientific">Rhizobium anhuiense</name>
    <dbReference type="NCBI Taxonomy" id="1184720"/>
    <lineage>
        <taxon>Bacteria</taxon>
        <taxon>Pseudomonadati</taxon>
        <taxon>Pseudomonadota</taxon>
        <taxon>Alphaproteobacteria</taxon>
        <taxon>Hyphomicrobiales</taxon>
        <taxon>Rhizobiaceae</taxon>
        <taxon>Rhizobium/Agrobacterium group</taxon>
        <taxon>Rhizobium</taxon>
    </lineage>
</organism>
<dbReference type="PROSITE" id="PS00195">
    <property type="entry name" value="GLUTAREDOXIN_1"/>
    <property type="match status" value="1"/>
</dbReference>
<dbReference type="RefSeq" id="WP_127429898.1">
    <property type="nucleotide sequence ID" value="NZ_BMFI01000003.1"/>
</dbReference>
<name>A0A3S0T161_9HYPH</name>
<reference evidence="2 3" key="1">
    <citation type="journal article" date="2015" name="Int. J. Syst. Evol. Microbiol.">
        <title>Rhizobium anhuiense sp. nov., isolated from effective nodules of Vicia faba and Pisum sativum.</title>
        <authorList>
            <person name="Zhang Y.J."/>
            <person name="Zheng W.T."/>
            <person name="Everall I."/>
            <person name="Young J.P."/>
            <person name="Zhang X.X."/>
            <person name="Tian C.F."/>
            <person name="Sui X.H."/>
            <person name="Wang E.T."/>
            <person name="Chen W.X."/>
        </authorList>
    </citation>
    <scope>NUCLEOTIDE SEQUENCE [LARGE SCALE GENOMIC DNA]</scope>
    <source>
        <strain evidence="2 3">CCBAU 23252</strain>
    </source>
</reference>
<dbReference type="PROSITE" id="PS51354">
    <property type="entry name" value="GLUTAREDOXIN_2"/>
    <property type="match status" value="1"/>
</dbReference>
<dbReference type="Gene3D" id="3.40.30.10">
    <property type="entry name" value="Glutaredoxin"/>
    <property type="match status" value="1"/>
</dbReference>
<comment type="caution">
    <text evidence="2">The sequence shown here is derived from an EMBL/GenBank/DDBJ whole genome shotgun (WGS) entry which is preliminary data.</text>
</comment>